<name>A0AAN7XQG2_ELEMC</name>
<feature type="transmembrane region" description="Helical" evidence="2">
    <location>
        <begin position="147"/>
        <end position="167"/>
    </location>
</feature>
<keyword evidence="2" id="KW-1133">Transmembrane helix</keyword>
<dbReference type="SUPFAM" id="SSF48726">
    <property type="entry name" value="Immunoglobulin"/>
    <property type="match status" value="1"/>
</dbReference>
<reference evidence="5 6" key="1">
    <citation type="journal article" date="2023" name="Genes (Basel)">
        <title>Chromosome-Level Genome Assembly and Circadian Gene Repertoire of the Patagonia Blennie Eleginops maclovinus-The Closest Ancestral Proxy of Antarctic Cryonotothenioids.</title>
        <authorList>
            <person name="Cheng C.C."/>
            <person name="Rivera-Colon A.G."/>
            <person name="Minhas B.F."/>
            <person name="Wilson L."/>
            <person name="Rayamajhi N."/>
            <person name="Vargas-Chacoff L."/>
            <person name="Catchen J.M."/>
        </authorList>
    </citation>
    <scope>NUCLEOTIDE SEQUENCE [LARGE SCALE GENOMIC DNA]</scope>
    <source>
        <strain evidence="5">JMC-PN-2008</strain>
    </source>
</reference>
<dbReference type="Gene3D" id="2.60.40.10">
    <property type="entry name" value="Immunoglobulins"/>
    <property type="match status" value="1"/>
</dbReference>
<keyword evidence="2" id="KW-0812">Transmembrane</keyword>
<feature type="chain" id="PRO_5043029078" description="Ig-like domain-containing protein" evidence="3">
    <location>
        <begin position="22"/>
        <end position="203"/>
    </location>
</feature>
<dbReference type="InterPro" id="IPR036179">
    <property type="entry name" value="Ig-like_dom_sf"/>
</dbReference>
<evidence type="ECO:0000259" key="4">
    <source>
        <dbReference type="PROSITE" id="PS50835"/>
    </source>
</evidence>
<dbReference type="SMART" id="SM00409">
    <property type="entry name" value="IG"/>
    <property type="match status" value="1"/>
</dbReference>
<evidence type="ECO:0000256" key="3">
    <source>
        <dbReference type="SAM" id="SignalP"/>
    </source>
</evidence>
<evidence type="ECO:0000256" key="1">
    <source>
        <dbReference type="SAM" id="MobiDB-lite"/>
    </source>
</evidence>
<accession>A0AAN7XQG2</accession>
<dbReference type="EMBL" id="JAUZQC010000010">
    <property type="protein sequence ID" value="KAK5864870.1"/>
    <property type="molecule type" value="Genomic_DNA"/>
</dbReference>
<comment type="caution">
    <text evidence="5">The sequence shown here is derived from an EMBL/GenBank/DDBJ whole genome shotgun (WGS) entry which is preliminary data.</text>
</comment>
<proteinExistence type="predicted"/>
<sequence length="203" mass="22862">MVVRGVSLYLLLGYLIKTGSTCFPGECLRCNTTEAVHCKLCFTKLCFNASAIPSNCTKDFQVSVNSNNSKLKEGEDIHLRCVHKLPDQIPKFGWMRDKHEIQHQNESELHVKKVLSNKAGKYICFVRSVCGYYESAPHDVTVENNSVVMLVVCGVSALVLVLVMGLAMKFKLKRDNANHRERMKQKATMEQRAAQAPFPPRES</sequence>
<feature type="domain" description="Ig-like" evidence="4">
    <location>
        <begin position="53"/>
        <end position="143"/>
    </location>
</feature>
<keyword evidence="6" id="KW-1185">Reference proteome</keyword>
<keyword evidence="3" id="KW-0732">Signal</keyword>
<dbReference type="InterPro" id="IPR013783">
    <property type="entry name" value="Ig-like_fold"/>
</dbReference>
<dbReference type="PROSITE" id="PS50835">
    <property type="entry name" value="IG_LIKE"/>
    <property type="match status" value="1"/>
</dbReference>
<protein>
    <recommendedName>
        <fullName evidence="4">Ig-like domain-containing protein</fullName>
    </recommendedName>
</protein>
<dbReference type="AlphaFoldDB" id="A0AAN7XQG2"/>
<dbReference type="Proteomes" id="UP001346869">
    <property type="component" value="Unassembled WGS sequence"/>
</dbReference>
<feature type="region of interest" description="Disordered" evidence="1">
    <location>
        <begin position="178"/>
        <end position="203"/>
    </location>
</feature>
<feature type="signal peptide" evidence="3">
    <location>
        <begin position="1"/>
        <end position="21"/>
    </location>
</feature>
<evidence type="ECO:0000256" key="2">
    <source>
        <dbReference type="SAM" id="Phobius"/>
    </source>
</evidence>
<evidence type="ECO:0000313" key="5">
    <source>
        <dbReference type="EMBL" id="KAK5864870.1"/>
    </source>
</evidence>
<evidence type="ECO:0000313" key="6">
    <source>
        <dbReference type="Proteomes" id="UP001346869"/>
    </source>
</evidence>
<dbReference type="InterPro" id="IPR007110">
    <property type="entry name" value="Ig-like_dom"/>
</dbReference>
<dbReference type="InterPro" id="IPR003599">
    <property type="entry name" value="Ig_sub"/>
</dbReference>
<reference evidence="5 6" key="2">
    <citation type="journal article" date="2023" name="Mol. Biol. Evol.">
        <title>Genomics of Secondarily Temperate Adaptation in the Only Non-Antarctic Icefish.</title>
        <authorList>
            <person name="Rivera-Colon A.G."/>
            <person name="Rayamajhi N."/>
            <person name="Minhas B.F."/>
            <person name="Madrigal G."/>
            <person name="Bilyk K.T."/>
            <person name="Yoon V."/>
            <person name="Hune M."/>
            <person name="Gregory S."/>
            <person name="Cheng C.H.C."/>
            <person name="Catchen J.M."/>
        </authorList>
    </citation>
    <scope>NUCLEOTIDE SEQUENCE [LARGE SCALE GENOMIC DNA]</scope>
    <source>
        <strain evidence="5">JMC-PN-2008</strain>
    </source>
</reference>
<gene>
    <name evidence="5" type="ORF">PBY51_016076</name>
</gene>
<organism evidence="5 6">
    <name type="scientific">Eleginops maclovinus</name>
    <name type="common">Patagonian blennie</name>
    <name type="synonym">Eleginus maclovinus</name>
    <dbReference type="NCBI Taxonomy" id="56733"/>
    <lineage>
        <taxon>Eukaryota</taxon>
        <taxon>Metazoa</taxon>
        <taxon>Chordata</taxon>
        <taxon>Craniata</taxon>
        <taxon>Vertebrata</taxon>
        <taxon>Euteleostomi</taxon>
        <taxon>Actinopterygii</taxon>
        <taxon>Neopterygii</taxon>
        <taxon>Teleostei</taxon>
        <taxon>Neoteleostei</taxon>
        <taxon>Acanthomorphata</taxon>
        <taxon>Eupercaria</taxon>
        <taxon>Perciformes</taxon>
        <taxon>Notothenioidei</taxon>
        <taxon>Eleginopidae</taxon>
        <taxon>Eleginops</taxon>
    </lineage>
</organism>
<keyword evidence="2" id="KW-0472">Membrane</keyword>